<dbReference type="GO" id="GO:0009166">
    <property type="term" value="P:nucleotide catabolic process"/>
    <property type="evidence" value="ECO:0007669"/>
    <property type="project" value="InterPro"/>
</dbReference>
<keyword evidence="2" id="KW-0547">Nucleotide-binding</keyword>
<reference evidence="5 6" key="1">
    <citation type="journal article" date="2016" name="Front. Microbiol.">
        <title>Comprehensive Phylogenetic Analysis of Bovine Non-aureus Staphylococci Species Based on Whole-Genome Sequencing.</title>
        <authorList>
            <person name="Naushad S."/>
            <person name="Barkema H.W."/>
            <person name="Luby C."/>
            <person name="Condas L.A."/>
            <person name="Nobrega D.B."/>
            <person name="Carson D.A."/>
            <person name="De Buck J."/>
        </authorList>
    </citation>
    <scope>NUCLEOTIDE SEQUENCE [LARGE SCALE GENOMIC DNA]</scope>
    <source>
        <strain evidence="5 6">SNUC 1231</strain>
    </source>
</reference>
<dbReference type="Pfam" id="PF02872">
    <property type="entry name" value="5_nucleotid_C"/>
    <property type="match status" value="1"/>
</dbReference>
<dbReference type="EMBL" id="PZFQ01000043">
    <property type="protein sequence ID" value="PTI74334.1"/>
    <property type="molecule type" value="Genomic_DNA"/>
</dbReference>
<gene>
    <name evidence="5" type="ORF">BU058_11245</name>
</gene>
<dbReference type="Gene3D" id="3.60.21.10">
    <property type="match status" value="1"/>
</dbReference>
<dbReference type="AlphaFoldDB" id="A0A9Q6HMH4"/>
<dbReference type="Gene3D" id="3.90.780.10">
    <property type="entry name" value="5'-Nucleotidase, C-terminal domain"/>
    <property type="match status" value="1"/>
</dbReference>
<evidence type="ECO:0000313" key="5">
    <source>
        <dbReference type="EMBL" id="PTI74334.1"/>
    </source>
</evidence>
<dbReference type="SUPFAM" id="SSF56300">
    <property type="entry name" value="Metallo-dependent phosphatases"/>
    <property type="match status" value="1"/>
</dbReference>
<dbReference type="GO" id="GO:0008253">
    <property type="term" value="F:5'-nucleotidase activity"/>
    <property type="evidence" value="ECO:0007669"/>
    <property type="project" value="TreeGrafter"/>
</dbReference>
<dbReference type="Pfam" id="PF00149">
    <property type="entry name" value="Metallophos"/>
    <property type="match status" value="1"/>
</dbReference>
<dbReference type="PRINTS" id="PR01607">
    <property type="entry name" value="APYRASEFAMLY"/>
</dbReference>
<dbReference type="PANTHER" id="PTHR11575:SF23">
    <property type="entry name" value="5-NUCLEOTIDASE FAMILY PROTEIN"/>
    <property type="match status" value="1"/>
</dbReference>
<dbReference type="PIRSF" id="PIRSF036361">
    <property type="entry name" value="YunD"/>
    <property type="match status" value="1"/>
</dbReference>
<dbReference type="GO" id="GO:0008768">
    <property type="term" value="F:UDP-sugar diphosphatase activity"/>
    <property type="evidence" value="ECO:0007669"/>
    <property type="project" value="TreeGrafter"/>
</dbReference>
<name>A0A9Q6HMH4_9STAP</name>
<proteinExistence type="inferred from homology"/>
<keyword evidence="2" id="KW-0378">Hydrolase</keyword>
<protein>
    <submittedName>
        <fullName evidence="5">Bifunctional metallophosphatase/5'-nucleotidase</fullName>
    </submittedName>
</protein>
<dbReference type="PANTHER" id="PTHR11575">
    <property type="entry name" value="5'-NUCLEOTIDASE-RELATED"/>
    <property type="match status" value="1"/>
</dbReference>
<comment type="caution">
    <text evidence="5">The sequence shown here is derived from an EMBL/GenBank/DDBJ whole genome shotgun (WGS) entry which is preliminary data.</text>
</comment>
<organism evidence="5 6">
    <name type="scientific">Staphylococcus succinus</name>
    <dbReference type="NCBI Taxonomy" id="61015"/>
    <lineage>
        <taxon>Bacteria</taxon>
        <taxon>Bacillati</taxon>
        <taxon>Bacillota</taxon>
        <taxon>Bacilli</taxon>
        <taxon>Bacillales</taxon>
        <taxon>Staphylococcaceae</taxon>
        <taxon>Staphylococcus</taxon>
    </lineage>
</organism>
<dbReference type="InterPro" id="IPR036907">
    <property type="entry name" value="5'-Nucleotdase_C_sf"/>
</dbReference>
<feature type="domain" description="Calcineurin-like phosphoesterase" evidence="3">
    <location>
        <begin position="4"/>
        <end position="200"/>
    </location>
</feature>
<dbReference type="SUPFAM" id="SSF55816">
    <property type="entry name" value="5'-nucleotidase (syn. UDP-sugar hydrolase), C-terminal domain"/>
    <property type="match status" value="1"/>
</dbReference>
<dbReference type="InterPro" id="IPR006179">
    <property type="entry name" value="5_nucleotidase/apyrase"/>
</dbReference>
<dbReference type="InterPro" id="IPR004843">
    <property type="entry name" value="Calcineurin-like_PHP"/>
</dbReference>
<comment type="similarity">
    <text evidence="2">Belongs to the 5'-nucleotidase family.</text>
</comment>
<dbReference type="InterPro" id="IPR029052">
    <property type="entry name" value="Metallo-depent_PP-like"/>
</dbReference>
<dbReference type="GO" id="GO:0000166">
    <property type="term" value="F:nucleotide binding"/>
    <property type="evidence" value="ECO:0007669"/>
    <property type="project" value="UniProtKB-KW"/>
</dbReference>
<dbReference type="Proteomes" id="UP000241960">
    <property type="component" value="Unassembled WGS sequence"/>
</dbReference>
<sequence>MELTIYHTNDIHSHLHEYARISAYLAEARPKLDHPSLYLDIGDHVDLSAPVTEATMGIKNVELLNQAQCDLATIGNNEGMTISHDALNTLYDKANFHVTCSNVFDEQGRLPHNMSSSYIKEIEGVRILFIAATAPFTPFYRALDWVVTNPLEAIKDEVQANEGAYDLLIVMSHVGVFFDEKLCQEIPEIDLILGSHTHHYFEQGEMNNGVLMAAAGKYGYFLGEVTLEIENKSVVNKVAKLHPVETLPDFETNFEAEGKALLSDAIINHPVNLPRKTNVISQTAYMLAESVFEFTNADCTIINAGLIVKDVIADEVTEYDIHQMLPHPINVVRIKLNGQELKNVILKSQKQEYITEHAQGLGFRGDIFGGYILYNLGFIESESKYFINGEEIDDETTYILGTIDMYTFGRYFPTLKDQPTDYLMPEFLRDIFKEKLLEY</sequence>
<dbReference type="InterPro" id="IPR008334">
    <property type="entry name" value="5'-Nucleotdase_C"/>
</dbReference>
<evidence type="ECO:0000313" key="6">
    <source>
        <dbReference type="Proteomes" id="UP000241960"/>
    </source>
</evidence>
<accession>A0A9Q6HMH4</accession>
<dbReference type="GO" id="GO:0030288">
    <property type="term" value="C:outer membrane-bounded periplasmic space"/>
    <property type="evidence" value="ECO:0007669"/>
    <property type="project" value="TreeGrafter"/>
</dbReference>
<dbReference type="RefSeq" id="WP_073504799.1">
    <property type="nucleotide sequence ID" value="NZ_CP018199.1"/>
</dbReference>
<evidence type="ECO:0000256" key="2">
    <source>
        <dbReference type="RuleBase" id="RU362119"/>
    </source>
</evidence>
<evidence type="ECO:0000259" key="3">
    <source>
        <dbReference type="Pfam" id="PF00149"/>
    </source>
</evidence>
<evidence type="ECO:0000256" key="1">
    <source>
        <dbReference type="ARBA" id="ARBA00022729"/>
    </source>
</evidence>
<feature type="domain" description="5'-Nucleotidase C-terminal" evidence="4">
    <location>
        <begin position="281"/>
        <end position="405"/>
    </location>
</feature>
<evidence type="ECO:0000259" key="4">
    <source>
        <dbReference type="Pfam" id="PF02872"/>
    </source>
</evidence>
<dbReference type="InterPro" id="IPR011240">
    <property type="entry name" value="Pesterase_YunD"/>
</dbReference>
<keyword evidence="1" id="KW-0732">Signal</keyword>